<evidence type="ECO:0000313" key="2">
    <source>
        <dbReference type="Proteomes" id="UP001623349"/>
    </source>
</evidence>
<name>A0ABQ0EDR5_APOSI</name>
<keyword evidence="2" id="KW-1185">Reference proteome</keyword>
<sequence>MATAVHRNGSLSTASLRVFVLVGLGEVQRPRPCSLLSSLSCTW</sequence>
<reference evidence="1 2" key="1">
    <citation type="submission" date="2024-08" db="EMBL/GenBank/DDBJ databases">
        <title>The draft genome of Apodemus speciosus.</title>
        <authorList>
            <person name="Nabeshima K."/>
            <person name="Suzuki S."/>
            <person name="Onuma M."/>
        </authorList>
    </citation>
    <scope>NUCLEOTIDE SEQUENCE [LARGE SCALE GENOMIC DNA]</scope>
    <source>
        <strain evidence="1">IB14-021</strain>
    </source>
</reference>
<dbReference type="EMBL" id="BAAFST010000001">
    <property type="protein sequence ID" value="GAB1285254.1"/>
    <property type="molecule type" value="Genomic_DNA"/>
</dbReference>
<accession>A0ABQ0EDR5</accession>
<gene>
    <name evidence="1" type="ORF">APTSU1_000048400</name>
</gene>
<evidence type="ECO:0000313" key="1">
    <source>
        <dbReference type="EMBL" id="GAB1285254.1"/>
    </source>
</evidence>
<proteinExistence type="predicted"/>
<protein>
    <submittedName>
        <fullName evidence="1">Olfactory receptor 12</fullName>
    </submittedName>
</protein>
<comment type="caution">
    <text evidence="1">The sequence shown here is derived from an EMBL/GenBank/DDBJ whole genome shotgun (WGS) entry which is preliminary data.</text>
</comment>
<dbReference type="Proteomes" id="UP001623349">
    <property type="component" value="Unassembled WGS sequence"/>
</dbReference>
<keyword evidence="1" id="KW-0675">Receptor</keyword>
<organism evidence="1 2">
    <name type="scientific">Apodemus speciosus</name>
    <name type="common">Large Japanese field mouse</name>
    <dbReference type="NCBI Taxonomy" id="105296"/>
    <lineage>
        <taxon>Eukaryota</taxon>
        <taxon>Metazoa</taxon>
        <taxon>Chordata</taxon>
        <taxon>Craniata</taxon>
        <taxon>Vertebrata</taxon>
        <taxon>Euteleostomi</taxon>
        <taxon>Mammalia</taxon>
        <taxon>Eutheria</taxon>
        <taxon>Euarchontoglires</taxon>
        <taxon>Glires</taxon>
        <taxon>Rodentia</taxon>
        <taxon>Myomorpha</taxon>
        <taxon>Muroidea</taxon>
        <taxon>Muridae</taxon>
        <taxon>Murinae</taxon>
        <taxon>Apodemus</taxon>
    </lineage>
</organism>